<dbReference type="PROSITE" id="PS51257">
    <property type="entry name" value="PROKAR_LIPOPROTEIN"/>
    <property type="match status" value="1"/>
</dbReference>
<keyword evidence="3" id="KW-1185">Reference proteome</keyword>
<name>A0A8S8XFE0_9PROT</name>
<sequence length="167" mass="18697">MHKLALTLVALFASGAACAQTPTPPPSCTQAERAQFDFWVGDWDVLVKGQSRGSNKIERVHGGCVVLENYRTNDGRYTGTSINMYLPDSKHWVQRWGDSGGLLLELDGAFENGAMRMQSRPDKGRVDRVTWTRIDDDHVRQFWEKSSDNGASWTTAFDGLYVRKKGA</sequence>
<reference evidence="2" key="1">
    <citation type="submission" date="2021-02" db="EMBL/GenBank/DDBJ databases">
        <title>Genome sequence of Rhodospirillales sp. strain TMPK1 isolated from soil.</title>
        <authorList>
            <person name="Nakai R."/>
            <person name="Kusada H."/>
            <person name="Tamaki H."/>
        </authorList>
    </citation>
    <scope>NUCLEOTIDE SEQUENCE</scope>
    <source>
        <strain evidence="2">TMPK1</strain>
    </source>
</reference>
<feature type="signal peptide" evidence="1">
    <location>
        <begin position="1"/>
        <end position="19"/>
    </location>
</feature>
<proteinExistence type="predicted"/>
<organism evidence="2 3">
    <name type="scientific">Roseiterribacter gracilis</name>
    <dbReference type="NCBI Taxonomy" id="2812848"/>
    <lineage>
        <taxon>Bacteria</taxon>
        <taxon>Pseudomonadati</taxon>
        <taxon>Pseudomonadota</taxon>
        <taxon>Alphaproteobacteria</taxon>
        <taxon>Rhodospirillales</taxon>
        <taxon>Roseiterribacteraceae</taxon>
        <taxon>Roseiterribacter</taxon>
    </lineage>
</organism>
<dbReference type="Proteomes" id="UP000681075">
    <property type="component" value="Unassembled WGS sequence"/>
</dbReference>
<gene>
    <name evidence="2" type="ORF">TMPK1_20720</name>
</gene>
<protein>
    <recommendedName>
        <fullName evidence="4">DUF1579 domain-containing protein</fullName>
    </recommendedName>
</protein>
<dbReference type="RefSeq" id="WP_420242955.1">
    <property type="nucleotide sequence ID" value="NZ_BOPV01000001.1"/>
</dbReference>
<comment type="caution">
    <text evidence="2">The sequence shown here is derived from an EMBL/GenBank/DDBJ whole genome shotgun (WGS) entry which is preliminary data.</text>
</comment>
<evidence type="ECO:0000313" key="2">
    <source>
        <dbReference type="EMBL" id="GIL39835.1"/>
    </source>
</evidence>
<evidence type="ECO:0000256" key="1">
    <source>
        <dbReference type="SAM" id="SignalP"/>
    </source>
</evidence>
<dbReference type="EMBL" id="BOPV01000001">
    <property type="protein sequence ID" value="GIL39835.1"/>
    <property type="molecule type" value="Genomic_DNA"/>
</dbReference>
<evidence type="ECO:0008006" key="4">
    <source>
        <dbReference type="Google" id="ProtNLM"/>
    </source>
</evidence>
<accession>A0A8S8XFE0</accession>
<evidence type="ECO:0000313" key="3">
    <source>
        <dbReference type="Proteomes" id="UP000681075"/>
    </source>
</evidence>
<keyword evidence="1" id="KW-0732">Signal</keyword>
<feature type="chain" id="PRO_5035920898" description="DUF1579 domain-containing protein" evidence="1">
    <location>
        <begin position="20"/>
        <end position="167"/>
    </location>
</feature>
<dbReference type="AlphaFoldDB" id="A0A8S8XFE0"/>